<sequence length="108" mass="10988">MLVGSDEGAQSGASGPAMSPAQSRAARGLLGWSEADLAAKVGVDEKLVRDFEGGYGDPPSGQIEALRSAMTTAGAVFTDAPNAGVHLSERRGADEGTRLGALTTENDR</sequence>
<evidence type="ECO:0000313" key="2">
    <source>
        <dbReference type="EMBL" id="MDN3569570.1"/>
    </source>
</evidence>
<evidence type="ECO:0000313" key="3">
    <source>
        <dbReference type="Proteomes" id="UP001244297"/>
    </source>
</evidence>
<proteinExistence type="predicted"/>
<dbReference type="Gene3D" id="1.10.260.40">
    <property type="entry name" value="lambda repressor-like DNA-binding domains"/>
    <property type="match status" value="1"/>
</dbReference>
<gene>
    <name evidence="2" type="ORF">QWZ18_02885</name>
</gene>
<accession>A0ABT8AJE5</accession>
<dbReference type="InterPro" id="IPR010982">
    <property type="entry name" value="Lambda_DNA-bd_dom_sf"/>
</dbReference>
<keyword evidence="3" id="KW-1185">Reference proteome</keyword>
<reference evidence="3" key="1">
    <citation type="journal article" date="2019" name="Int. J. Syst. Evol. Microbiol.">
        <title>The Global Catalogue of Microorganisms (GCM) 10K type strain sequencing project: providing services to taxonomists for standard genome sequencing and annotation.</title>
        <authorList>
            <consortium name="The Broad Institute Genomics Platform"/>
            <consortium name="The Broad Institute Genome Sequencing Center for Infectious Disease"/>
            <person name="Wu L."/>
            <person name="Ma J."/>
        </authorList>
    </citation>
    <scope>NUCLEOTIDE SEQUENCE [LARGE SCALE GENOMIC DNA]</scope>
    <source>
        <strain evidence="3">CECT 7806</strain>
    </source>
</reference>
<dbReference type="CDD" id="cd00093">
    <property type="entry name" value="HTH_XRE"/>
    <property type="match status" value="1"/>
</dbReference>
<dbReference type="Proteomes" id="UP001244297">
    <property type="component" value="Unassembled WGS sequence"/>
</dbReference>
<dbReference type="SUPFAM" id="SSF47413">
    <property type="entry name" value="lambda repressor-like DNA-binding domains"/>
    <property type="match status" value="1"/>
</dbReference>
<feature type="region of interest" description="Disordered" evidence="1">
    <location>
        <begin position="1"/>
        <end position="25"/>
    </location>
</feature>
<name>A0ABT8AJE5_9HYPH</name>
<organism evidence="2 3">
    <name type="scientific">Methylobacterium longum</name>
    <dbReference type="NCBI Taxonomy" id="767694"/>
    <lineage>
        <taxon>Bacteria</taxon>
        <taxon>Pseudomonadati</taxon>
        <taxon>Pseudomonadota</taxon>
        <taxon>Alphaproteobacteria</taxon>
        <taxon>Hyphomicrobiales</taxon>
        <taxon>Methylobacteriaceae</taxon>
        <taxon>Methylobacterium</taxon>
    </lineage>
</organism>
<comment type="caution">
    <text evidence="2">The sequence shown here is derived from an EMBL/GenBank/DDBJ whole genome shotgun (WGS) entry which is preliminary data.</text>
</comment>
<dbReference type="InterPro" id="IPR001387">
    <property type="entry name" value="Cro/C1-type_HTH"/>
</dbReference>
<evidence type="ECO:0000256" key="1">
    <source>
        <dbReference type="SAM" id="MobiDB-lite"/>
    </source>
</evidence>
<protein>
    <submittedName>
        <fullName evidence="2">XRE family transcriptional regulator</fullName>
    </submittedName>
</protein>
<dbReference type="EMBL" id="JAUFPT010000006">
    <property type="protein sequence ID" value="MDN3569570.1"/>
    <property type="molecule type" value="Genomic_DNA"/>
</dbReference>